<dbReference type="GO" id="GO:0000146">
    <property type="term" value="F:microfilament motor activity"/>
    <property type="evidence" value="ECO:0007669"/>
    <property type="project" value="TreeGrafter"/>
</dbReference>
<dbReference type="PANTHER" id="PTHR46256">
    <property type="entry name" value="AGAP011099-PA"/>
    <property type="match status" value="1"/>
</dbReference>
<keyword evidence="7" id="KW-0966">Cell projection</keyword>
<dbReference type="GO" id="GO:0004674">
    <property type="term" value="F:protein serine/threonine kinase activity"/>
    <property type="evidence" value="ECO:0007669"/>
    <property type="project" value="TreeGrafter"/>
</dbReference>
<dbReference type="OrthoDB" id="6434738at2759"/>
<keyword evidence="10" id="KW-1185">Reference proteome</keyword>
<dbReference type="GO" id="GO:0005524">
    <property type="term" value="F:ATP binding"/>
    <property type="evidence" value="ECO:0007669"/>
    <property type="project" value="InterPro"/>
</dbReference>
<keyword evidence="4" id="KW-0677">Repeat</keyword>
<keyword evidence="6" id="KW-0206">Cytoskeleton</keyword>
<dbReference type="GO" id="GO:0042995">
    <property type="term" value="C:cell projection"/>
    <property type="evidence" value="ECO:0007669"/>
    <property type="project" value="UniProtKB-SubCell"/>
</dbReference>
<evidence type="ECO:0000313" key="10">
    <source>
        <dbReference type="Proteomes" id="UP000887116"/>
    </source>
</evidence>
<evidence type="ECO:0000256" key="2">
    <source>
        <dbReference type="ARBA" id="ARBA00004316"/>
    </source>
</evidence>
<dbReference type="SMART" id="SM00220">
    <property type="entry name" value="S_TKc"/>
    <property type="match status" value="1"/>
</dbReference>
<sequence>MLENPTESTSTRRKSMDPVSQVIHLEDLPTPGSRFELQELLGVGTCAKVYAALDKQKGTKVAVKVIDNIAENILEIESEYGVLSSIGGQSLIPEFHGTYLHSPKNAKRQLWFIMEFCEGVPVSDLLAWLRKQEKTLSEEEIAALLKLCMMAIHHLHQNDIIHRDIRASNFLLSPEGDLKLIDFGK</sequence>
<proteinExistence type="predicted"/>
<evidence type="ECO:0000256" key="5">
    <source>
        <dbReference type="ARBA" id="ARBA00023203"/>
    </source>
</evidence>
<organism evidence="9 10">
    <name type="scientific">Trichonephila clavata</name>
    <name type="common">Joro spider</name>
    <name type="synonym">Nephila clavata</name>
    <dbReference type="NCBI Taxonomy" id="2740835"/>
    <lineage>
        <taxon>Eukaryota</taxon>
        <taxon>Metazoa</taxon>
        <taxon>Ecdysozoa</taxon>
        <taxon>Arthropoda</taxon>
        <taxon>Chelicerata</taxon>
        <taxon>Arachnida</taxon>
        <taxon>Araneae</taxon>
        <taxon>Araneomorphae</taxon>
        <taxon>Entelegynae</taxon>
        <taxon>Araneoidea</taxon>
        <taxon>Nephilidae</taxon>
        <taxon>Trichonephila</taxon>
    </lineage>
</organism>
<dbReference type="GO" id="GO:0005856">
    <property type="term" value="C:cytoskeleton"/>
    <property type="evidence" value="ECO:0007669"/>
    <property type="project" value="UniProtKB-SubCell"/>
</dbReference>
<gene>
    <name evidence="9" type="primary">MYO3B</name>
    <name evidence="9" type="ORF">TNCT_232461</name>
</gene>
<dbReference type="Proteomes" id="UP000887116">
    <property type="component" value="Unassembled WGS sequence"/>
</dbReference>
<evidence type="ECO:0000256" key="7">
    <source>
        <dbReference type="ARBA" id="ARBA00023273"/>
    </source>
</evidence>
<dbReference type="Gene3D" id="3.30.200.20">
    <property type="entry name" value="Phosphorylase Kinase, domain 1"/>
    <property type="match status" value="1"/>
</dbReference>
<keyword evidence="3" id="KW-0963">Cytoplasm</keyword>
<comment type="subcellular location">
    <subcellularLocation>
        <location evidence="2">Cell projection</location>
    </subcellularLocation>
    <subcellularLocation>
        <location evidence="1">Cytoplasm</location>
        <location evidence="1">Cytoskeleton</location>
    </subcellularLocation>
</comment>
<dbReference type="InterPro" id="IPR052409">
    <property type="entry name" value="Myosin-III_kinase_activity"/>
</dbReference>
<reference evidence="9" key="1">
    <citation type="submission" date="2020-07" db="EMBL/GenBank/DDBJ databases">
        <title>Multicomponent nature underlies the extraordinary mechanical properties of spider dragline silk.</title>
        <authorList>
            <person name="Kono N."/>
            <person name="Nakamura H."/>
            <person name="Mori M."/>
            <person name="Yoshida Y."/>
            <person name="Ohtoshi R."/>
            <person name="Malay A.D."/>
            <person name="Moran D.A.P."/>
            <person name="Tomita M."/>
            <person name="Numata K."/>
            <person name="Arakawa K."/>
        </authorList>
    </citation>
    <scope>NUCLEOTIDE SEQUENCE</scope>
</reference>
<dbReference type="Gene3D" id="1.10.510.10">
    <property type="entry name" value="Transferase(Phosphotransferase) domain 1"/>
    <property type="match status" value="1"/>
</dbReference>
<dbReference type="InterPro" id="IPR000719">
    <property type="entry name" value="Prot_kinase_dom"/>
</dbReference>
<accession>A0A8X6GJ27</accession>
<evidence type="ECO:0000256" key="4">
    <source>
        <dbReference type="ARBA" id="ARBA00022737"/>
    </source>
</evidence>
<feature type="domain" description="Protein kinase" evidence="8">
    <location>
        <begin position="35"/>
        <end position="185"/>
    </location>
</feature>
<keyword evidence="5" id="KW-0009">Actin-binding</keyword>
<comment type="caution">
    <text evidence="9">The sequence shown here is derived from an EMBL/GenBank/DDBJ whole genome shotgun (WGS) entry which is preliminary data.</text>
</comment>
<evidence type="ECO:0000256" key="3">
    <source>
        <dbReference type="ARBA" id="ARBA00022490"/>
    </source>
</evidence>
<name>A0A8X6GJ27_TRICU</name>
<dbReference type="InterPro" id="IPR008266">
    <property type="entry name" value="Tyr_kinase_AS"/>
</dbReference>
<dbReference type="EMBL" id="BMAO01005975">
    <property type="protein sequence ID" value="GFR05113.1"/>
    <property type="molecule type" value="Genomic_DNA"/>
</dbReference>
<dbReference type="InterPro" id="IPR011009">
    <property type="entry name" value="Kinase-like_dom_sf"/>
</dbReference>
<dbReference type="PROSITE" id="PS50011">
    <property type="entry name" value="PROTEIN_KINASE_DOM"/>
    <property type="match status" value="1"/>
</dbReference>
<dbReference type="Pfam" id="PF00069">
    <property type="entry name" value="Pkinase"/>
    <property type="match status" value="1"/>
</dbReference>
<dbReference type="AlphaFoldDB" id="A0A8X6GJ27"/>
<dbReference type="PROSITE" id="PS00109">
    <property type="entry name" value="PROTEIN_KINASE_TYR"/>
    <property type="match status" value="1"/>
</dbReference>
<dbReference type="PANTHER" id="PTHR46256:SF5">
    <property type="entry name" value="MYOSIN-IIIB-LIKE"/>
    <property type="match status" value="1"/>
</dbReference>
<dbReference type="GO" id="GO:0003779">
    <property type="term" value="F:actin binding"/>
    <property type="evidence" value="ECO:0007669"/>
    <property type="project" value="UniProtKB-KW"/>
</dbReference>
<evidence type="ECO:0000256" key="6">
    <source>
        <dbReference type="ARBA" id="ARBA00023212"/>
    </source>
</evidence>
<evidence type="ECO:0000313" key="9">
    <source>
        <dbReference type="EMBL" id="GFR05113.1"/>
    </source>
</evidence>
<protein>
    <submittedName>
        <fullName evidence="9">Myosin-IIIb</fullName>
    </submittedName>
</protein>
<evidence type="ECO:0000256" key="1">
    <source>
        <dbReference type="ARBA" id="ARBA00004245"/>
    </source>
</evidence>
<dbReference type="SUPFAM" id="SSF56112">
    <property type="entry name" value="Protein kinase-like (PK-like)"/>
    <property type="match status" value="1"/>
</dbReference>
<evidence type="ECO:0000259" key="8">
    <source>
        <dbReference type="PROSITE" id="PS50011"/>
    </source>
</evidence>
<dbReference type="GO" id="GO:0030832">
    <property type="term" value="P:regulation of actin filament length"/>
    <property type="evidence" value="ECO:0007669"/>
    <property type="project" value="TreeGrafter"/>
</dbReference>